<dbReference type="Proteomes" id="UP000481861">
    <property type="component" value="Unassembled WGS sequence"/>
</dbReference>
<reference evidence="2 3" key="1">
    <citation type="submission" date="2020-01" db="EMBL/GenBank/DDBJ databases">
        <authorList>
            <consortium name="DOE Joint Genome Institute"/>
            <person name="Haridas S."/>
            <person name="Albert R."/>
            <person name="Binder M."/>
            <person name="Bloem J."/>
            <person name="Labutti K."/>
            <person name="Salamov A."/>
            <person name="Andreopoulos B."/>
            <person name="Baker S.E."/>
            <person name="Barry K."/>
            <person name="Bills G."/>
            <person name="Bluhm B.H."/>
            <person name="Cannon C."/>
            <person name="Castanera R."/>
            <person name="Culley D.E."/>
            <person name="Daum C."/>
            <person name="Ezra D."/>
            <person name="Gonzalez J.B."/>
            <person name="Henrissat B."/>
            <person name="Kuo A."/>
            <person name="Liang C."/>
            <person name="Lipzen A."/>
            <person name="Lutzoni F."/>
            <person name="Magnuson J."/>
            <person name="Mondo S."/>
            <person name="Nolan M."/>
            <person name="Ohm R."/>
            <person name="Pangilinan J."/>
            <person name="Park H.-J.H."/>
            <person name="Ramirez L."/>
            <person name="Alfaro M."/>
            <person name="Sun H."/>
            <person name="Tritt A."/>
            <person name="Yoshinaga Y."/>
            <person name="Zwiers L.-H.L."/>
            <person name="Turgeon B.G."/>
            <person name="Goodwin S.B."/>
            <person name="Spatafora J.W."/>
            <person name="Crous P.W."/>
            <person name="Grigoriev I.V."/>
        </authorList>
    </citation>
    <scope>NUCLEOTIDE SEQUENCE [LARGE SCALE GENOMIC DNA]</scope>
    <source>
        <strain evidence="2 3">CBS 611.86</strain>
    </source>
</reference>
<evidence type="ECO:0000313" key="3">
    <source>
        <dbReference type="Proteomes" id="UP000481861"/>
    </source>
</evidence>
<feature type="region of interest" description="Disordered" evidence="1">
    <location>
        <begin position="1"/>
        <end position="33"/>
    </location>
</feature>
<proteinExistence type="predicted"/>
<organism evidence="2 3">
    <name type="scientific">Massariosphaeria phaeospora</name>
    <dbReference type="NCBI Taxonomy" id="100035"/>
    <lineage>
        <taxon>Eukaryota</taxon>
        <taxon>Fungi</taxon>
        <taxon>Dikarya</taxon>
        <taxon>Ascomycota</taxon>
        <taxon>Pezizomycotina</taxon>
        <taxon>Dothideomycetes</taxon>
        <taxon>Pleosporomycetidae</taxon>
        <taxon>Pleosporales</taxon>
        <taxon>Pleosporales incertae sedis</taxon>
        <taxon>Massariosphaeria</taxon>
    </lineage>
</organism>
<name>A0A7C8MRN5_9PLEO</name>
<feature type="compositionally biased region" description="Polar residues" evidence="1">
    <location>
        <begin position="90"/>
        <end position="101"/>
    </location>
</feature>
<evidence type="ECO:0000256" key="1">
    <source>
        <dbReference type="SAM" id="MobiDB-lite"/>
    </source>
</evidence>
<keyword evidence="3" id="KW-1185">Reference proteome</keyword>
<dbReference type="AlphaFoldDB" id="A0A7C8MRN5"/>
<feature type="region of interest" description="Disordered" evidence="1">
    <location>
        <begin position="71"/>
        <end position="110"/>
    </location>
</feature>
<evidence type="ECO:0000313" key="2">
    <source>
        <dbReference type="EMBL" id="KAF2875424.1"/>
    </source>
</evidence>
<accession>A0A7C8MRN5</accession>
<gene>
    <name evidence="2" type="ORF">BDV95DRAFT_273267</name>
</gene>
<comment type="caution">
    <text evidence="2">The sequence shown here is derived from an EMBL/GenBank/DDBJ whole genome shotgun (WGS) entry which is preliminary data.</text>
</comment>
<dbReference type="EMBL" id="JAADJZ010000004">
    <property type="protein sequence ID" value="KAF2875424.1"/>
    <property type="molecule type" value="Genomic_DNA"/>
</dbReference>
<protein>
    <submittedName>
        <fullName evidence="2">Uncharacterized protein</fullName>
    </submittedName>
</protein>
<sequence>MPDAPQRALFPRPRPGHDDAPHAASPRPIRGTTRARLGIALDLAASWLPCHHARHALTAPQSDPTAIFLVSDARKGRNTTRSSPPCVPNSPGTVGPSSTPQPCGRRGPLA</sequence>